<name>A0A9N8K507_9PEZI</name>
<dbReference type="Proteomes" id="UP000714618">
    <property type="component" value="Unassembled WGS sequence"/>
</dbReference>
<dbReference type="PANTHER" id="PTHR33606:SF3">
    <property type="entry name" value="PROTEIN YCII"/>
    <property type="match status" value="1"/>
</dbReference>
<dbReference type="OrthoDB" id="3892293at2759"/>
<dbReference type="EMBL" id="CAIJEO010000013">
    <property type="protein sequence ID" value="CAD0100783.1"/>
    <property type="molecule type" value="Genomic_DNA"/>
</dbReference>
<dbReference type="InterPro" id="IPR051807">
    <property type="entry name" value="Sec-metab_biosynth-assoc"/>
</dbReference>
<dbReference type="SUPFAM" id="SSF54909">
    <property type="entry name" value="Dimeric alpha+beta barrel"/>
    <property type="match status" value="1"/>
</dbReference>
<evidence type="ECO:0000313" key="2">
    <source>
        <dbReference type="EMBL" id="CAD0100783.1"/>
    </source>
</evidence>
<accession>A0A9N8K507</accession>
<proteinExistence type="predicted"/>
<protein>
    <recommendedName>
        <fullName evidence="1">YCII-related domain-containing protein</fullName>
    </recommendedName>
</protein>
<gene>
    <name evidence="2" type="ORF">AWRI4233_LOCUS9608</name>
</gene>
<keyword evidence="3" id="KW-1185">Reference proteome</keyword>
<evidence type="ECO:0000313" key="3">
    <source>
        <dbReference type="Proteomes" id="UP000714618"/>
    </source>
</evidence>
<dbReference type="Gene3D" id="3.30.70.1060">
    <property type="entry name" value="Dimeric alpha+beta barrel"/>
    <property type="match status" value="1"/>
</dbReference>
<dbReference type="InterPro" id="IPR011008">
    <property type="entry name" value="Dimeric_a/b-barrel"/>
</dbReference>
<dbReference type="Pfam" id="PF03795">
    <property type="entry name" value="YCII"/>
    <property type="match status" value="1"/>
</dbReference>
<sequence length="109" mass="12174">MSQEYDWLVQTPANAADRETRINVRPIHLVHNKPLIEGRKLLFGGPSLAHQPEGPDADLPVNGSIMLVRAASAEEVRDMVRQDPYAQAGFWDAEKAIITPFRCVVRKQG</sequence>
<reference evidence="2" key="1">
    <citation type="submission" date="2020-06" db="EMBL/GenBank/DDBJ databases">
        <authorList>
            <person name="Onetto C."/>
        </authorList>
    </citation>
    <scope>NUCLEOTIDE SEQUENCE</scope>
</reference>
<comment type="caution">
    <text evidence="2">The sequence shown here is derived from an EMBL/GenBank/DDBJ whole genome shotgun (WGS) entry which is preliminary data.</text>
</comment>
<dbReference type="AlphaFoldDB" id="A0A9N8K507"/>
<dbReference type="PANTHER" id="PTHR33606">
    <property type="entry name" value="PROTEIN YCII"/>
    <property type="match status" value="1"/>
</dbReference>
<dbReference type="InterPro" id="IPR005545">
    <property type="entry name" value="YCII"/>
</dbReference>
<feature type="domain" description="YCII-related" evidence="1">
    <location>
        <begin position="14"/>
        <end position="92"/>
    </location>
</feature>
<organism evidence="2 3">
    <name type="scientific">Aureobasidium mustum</name>
    <dbReference type="NCBI Taxonomy" id="2773714"/>
    <lineage>
        <taxon>Eukaryota</taxon>
        <taxon>Fungi</taxon>
        <taxon>Dikarya</taxon>
        <taxon>Ascomycota</taxon>
        <taxon>Pezizomycotina</taxon>
        <taxon>Dothideomycetes</taxon>
        <taxon>Dothideomycetidae</taxon>
        <taxon>Dothideales</taxon>
        <taxon>Saccotheciaceae</taxon>
        <taxon>Aureobasidium</taxon>
    </lineage>
</organism>
<evidence type="ECO:0000259" key="1">
    <source>
        <dbReference type="Pfam" id="PF03795"/>
    </source>
</evidence>